<dbReference type="Pfam" id="PF02469">
    <property type="entry name" value="Fasciclin"/>
    <property type="match status" value="3"/>
</dbReference>
<gene>
    <name evidence="2" type="ORF">DDR33_19370</name>
</gene>
<feature type="domain" description="FAS1" evidence="1">
    <location>
        <begin position="570"/>
        <end position="734"/>
    </location>
</feature>
<evidence type="ECO:0000313" key="3">
    <source>
        <dbReference type="Proteomes" id="UP000245647"/>
    </source>
</evidence>
<dbReference type="Proteomes" id="UP000245647">
    <property type="component" value="Unassembled WGS sequence"/>
</dbReference>
<dbReference type="InterPro" id="IPR036378">
    <property type="entry name" value="FAS1_dom_sf"/>
</dbReference>
<protein>
    <recommendedName>
        <fullName evidence="1">FAS1 domain-containing protein</fullName>
    </recommendedName>
</protein>
<dbReference type="SMART" id="SM00554">
    <property type="entry name" value="FAS1"/>
    <property type="match status" value="2"/>
</dbReference>
<name>A0A2U2PC73_9SPHI</name>
<dbReference type="PROSITE" id="PS50213">
    <property type="entry name" value="FAS1"/>
    <property type="match status" value="2"/>
</dbReference>
<dbReference type="SUPFAM" id="SSF82153">
    <property type="entry name" value="FAS1 domain"/>
    <property type="match status" value="2"/>
</dbReference>
<dbReference type="AlphaFoldDB" id="A0A2U2PC73"/>
<sequence>MNRLVPKFLICILLLILASGCSKKEWNDYYDRPEWLGDPIYQQLQARKNFTSFLSVVDKAGYKNILSSQGWWTVFAPNDDAFQAFLSENKLTTVAGISEEQARAIVKYSLVIDAFRKDQLTNYQAASGPVPNSAYKRRTAYYDFVKEGPKKDGIDKIVDGNSIAPDGVNSGVYILNDNNNKHVPYFIKGFMDNKGVTDDDYTTLFPGSVPSGFNVAGAKVVNADILAENGVIHEIDKVITPLRTIDEQLASNADYSEFKKLLDDYLVTYTEIPDLTHRYNVLTGSSEKVYAKLYSSLLSFAPNSENYTNNTTDPQTDGFTLVVPTNDALETFLYKEGGILKDKYGSFKDAPKSLLTDFINSHMWTATLWPGKLGSLKNSQNETATFSAANIMEKKLMSNGMFYATNEVQKANVFRTVYSKPYLDPQYSLMTKALDETSLKYSLINPSIGYTLFLISNGQFANEGYSYNTQFLRWAYTLNGVEQNAEISRNRVYRIVQNSVVPEKVPDLSGEGILQTFNEEYIKYKNGKVYAAGNEDAGDAVTIDKVENTINGPVYYTHGILKFTEKEIGFHLQKLAASMPAQFSHFYNYLLNSLVYTQASQVISGTAAGSFYTLFVPTNAAIEQAVRDEILPGNAATGVPNFNPAQGDAEKVSKFIKYHLLNKKTIAADGKTDDALSVETLLTNLEGGKEYISVTRQASGLLLRDSKGNTTTTNLSYSNNLSNRTLIHSINKVLKYGDLE</sequence>
<dbReference type="EMBL" id="QEAS01000018">
    <property type="protein sequence ID" value="PWG79006.1"/>
    <property type="molecule type" value="Genomic_DNA"/>
</dbReference>
<proteinExistence type="predicted"/>
<dbReference type="RefSeq" id="WP_109417449.1">
    <property type="nucleotide sequence ID" value="NZ_QEAS01000018.1"/>
</dbReference>
<dbReference type="InterPro" id="IPR000782">
    <property type="entry name" value="FAS1_domain"/>
</dbReference>
<dbReference type="PANTHER" id="PTHR10900:SF77">
    <property type="entry name" value="FI19380P1"/>
    <property type="match status" value="1"/>
</dbReference>
<accession>A0A2U2PC73</accession>
<dbReference type="InterPro" id="IPR050904">
    <property type="entry name" value="Adhesion/Biosynth-related"/>
</dbReference>
<reference evidence="2 3" key="1">
    <citation type="submission" date="2018-04" db="EMBL/GenBank/DDBJ databases">
        <title>Pedobacter chongqingensis sp. nov., isolated from a rottenly hemp rope.</title>
        <authorList>
            <person name="Cai Y."/>
        </authorList>
    </citation>
    <scope>NUCLEOTIDE SEQUENCE [LARGE SCALE GENOMIC DNA]</scope>
    <source>
        <strain evidence="2 3">FJ4-8</strain>
    </source>
</reference>
<evidence type="ECO:0000259" key="1">
    <source>
        <dbReference type="PROSITE" id="PS50213"/>
    </source>
</evidence>
<dbReference type="OrthoDB" id="659398at2"/>
<dbReference type="PANTHER" id="PTHR10900">
    <property type="entry name" value="PERIOSTIN-RELATED"/>
    <property type="match status" value="1"/>
</dbReference>
<evidence type="ECO:0000313" key="2">
    <source>
        <dbReference type="EMBL" id="PWG79006.1"/>
    </source>
</evidence>
<organism evidence="2 3">
    <name type="scientific">Pararcticibacter amylolyticus</name>
    <dbReference type="NCBI Taxonomy" id="2173175"/>
    <lineage>
        <taxon>Bacteria</taxon>
        <taxon>Pseudomonadati</taxon>
        <taxon>Bacteroidota</taxon>
        <taxon>Sphingobacteriia</taxon>
        <taxon>Sphingobacteriales</taxon>
        <taxon>Sphingobacteriaceae</taxon>
        <taxon>Pararcticibacter</taxon>
    </lineage>
</organism>
<keyword evidence="3" id="KW-1185">Reference proteome</keyword>
<dbReference type="PROSITE" id="PS51257">
    <property type="entry name" value="PROKAR_LIPOPROTEIN"/>
    <property type="match status" value="1"/>
</dbReference>
<comment type="caution">
    <text evidence="2">The sequence shown here is derived from an EMBL/GenBank/DDBJ whole genome shotgun (WGS) entry which is preliminary data.</text>
</comment>
<feature type="domain" description="FAS1" evidence="1">
    <location>
        <begin position="37"/>
        <end position="239"/>
    </location>
</feature>
<dbReference type="Gene3D" id="2.30.180.10">
    <property type="entry name" value="FAS1 domain"/>
    <property type="match status" value="2"/>
</dbReference>